<organism evidence="3">
    <name type="scientific">viral metagenome</name>
    <dbReference type="NCBI Taxonomy" id="1070528"/>
    <lineage>
        <taxon>unclassified sequences</taxon>
        <taxon>metagenomes</taxon>
        <taxon>organismal metagenomes</taxon>
    </lineage>
</organism>
<feature type="domain" description="Minor capsid protein P11 C-terminal conserved region" evidence="2">
    <location>
        <begin position="100"/>
        <end position="182"/>
    </location>
</feature>
<feature type="region of interest" description="Disordered" evidence="1">
    <location>
        <begin position="42"/>
        <end position="124"/>
    </location>
</feature>
<dbReference type="Pfam" id="PF23983">
    <property type="entry name" value="P11_C"/>
    <property type="match status" value="1"/>
</dbReference>
<protein>
    <recommendedName>
        <fullName evidence="2">Minor capsid protein P11 C-terminal conserved region domain-containing protein</fullName>
    </recommendedName>
</protein>
<dbReference type="EMBL" id="MN740239">
    <property type="protein sequence ID" value="QHT95289.1"/>
    <property type="molecule type" value="Genomic_DNA"/>
</dbReference>
<feature type="compositionally biased region" description="Polar residues" evidence="1">
    <location>
        <begin position="76"/>
        <end position="87"/>
    </location>
</feature>
<evidence type="ECO:0000313" key="3">
    <source>
        <dbReference type="EMBL" id="QHT95289.1"/>
    </source>
</evidence>
<reference evidence="3" key="1">
    <citation type="journal article" date="2020" name="Nature">
        <title>Giant virus diversity and host interactions through global metagenomics.</title>
        <authorList>
            <person name="Schulz F."/>
            <person name="Roux S."/>
            <person name="Paez-Espino D."/>
            <person name="Jungbluth S."/>
            <person name="Walsh D.A."/>
            <person name="Denef V.J."/>
            <person name="McMahon K.D."/>
            <person name="Konstantinidis K.T."/>
            <person name="Eloe-Fadrosh E.A."/>
            <person name="Kyrpides N.C."/>
            <person name="Woyke T."/>
        </authorList>
    </citation>
    <scope>NUCLEOTIDE SEQUENCE</scope>
    <source>
        <strain evidence="3">GVMAG-M-3300024261-37</strain>
    </source>
</reference>
<feature type="compositionally biased region" description="Basic and acidic residues" evidence="1">
    <location>
        <begin position="98"/>
        <end position="111"/>
    </location>
</feature>
<dbReference type="AlphaFoldDB" id="A0A6C0IR80"/>
<accession>A0A6C0IR80</accession>
<evidence type="ECO:0000259" key="2">
    <source>
        <dbReference type="Pfam" id="PF23983"/>
    </source>
</evidence>
<feature type="region of interest" description="Disordered" evidence="1">
    <location>
        <begin position="158"/>
        <end position="186"/>
    </location>
</feature>
<feature type="compositionally biased region" description="Basic and acidic residues" evidence="1">
    <location>
        <begin position="176"/>
        <end position="186"/>
    </location>
</feature>
<proteinExistence type="predicted"/>
<sequence length="186" mass="19966">MLKDLEKMLKSFTKNKTLVLIGGVLLAYALYNYSQGKGMTLSGLDNPSREQQRAGGSVDGGAQNYQPSMPEGQNEDYASSSGLNTDTYGLPPSCAKQEVVDPKDLLPRDNNSEFSKLNPSGAGDLSNVSLLKAGHHVGINTVGQSLRNANLQLRSEPANPKMEVGPWNQTTISGDPYRRPLELGSA</sequence>
<name>A0A6C0IR80_9ZZZZ</name>
<dbReference type="InterPro" id="IPR055730">
    <property type="entry name" value="P11_C"/>
</dbReference>
<evidence type="ECO:0000256" key="1">
    <source>
        <dbReference type="SAM" id="MobiDB-lite"/>
    </source>
</evidence>